<feature type="transmembrane region" description="Helical" evidence="1">
    <location>
        <begin position="178"/>
        <end position="196"/>
    </location>
</feature>
<dbReference type="KEGG" id="oai:OLEAN_C02140"/>
<feature type="transmembrane region" description="Helical" evidence="1">
    <location>
        <begin position="115"/>
        <end position="135"/>
    </location>
</feature>
<accession>R4YJU2</accession>
<evidence type="ECO:0000313" key="3">
    <source>
        <dbReference type="Proteomes" id="UP000032749"/>
    </source>
</evidence>
<reference evidence="2 3" key="1">
    <citation type="journal article" date="2013" name="Nat. Commun.">
        <title>Genome sequence and functional genomic analysis of the oil-degrading bacterium Oleispira antarctica.</title>
        <authorList>
            <person name="Kube M."/>
            <person name="Chernikova T.N."/>
            <person name="Al-Ramahi Y."/>
            <person name="Beloqui A."/>
            <person name="Lopez-Cortez N."/>
            <person name="Guazzaroni M.E."/>
            <person name="Heipieper H.J."/>
            <person name="Klages S."/>
            <person name="Kotsyurbenko O.R."/>
            <person name="Langer I."/>
            <person name="Nechitaylo T.Y."/>
            <person name="Lunsdorf H."/>
            <person name="Fernandez M."/>
            <person name="Juarez S."/>
            <person name="Ciordia S."/>
            <person name="Singer A."/>
            <person name="Kagan O."/>
            <person name="Egorova O."/>
            <person name="Petit P.A."/>
            <person name="Stogios P."/>
            <person name="Kim Y."/>
            <person name="Tchigvintsev A."/>
            <person name="Flick R."/>
            <person name="Denaro R."/>
            <person name="Genovese M."/>
            <person name="Albar J.P."/>
            <person name="Reva O.N."/>
            <person name="Martinez-Gomariz M."/>
            <person name="Tran H."/>
            <person name="Ferrer M."/>
            <person name="Savchenko A."/>
            <person name="Yakunin A.F."/>
            <person name="Yakimov M.M."/>
            <person name="Golyshina O.V."/>
            <person name="Reinhardt R."/>
            <person name="Golyshin P.N."/>
        </authorList>
    </citation>
    <scope>NUCLEOTIDE SEQUENCE [LARGE SCALE GENOMIC DNA]</scope>
</reference>
<feature type="transmembrane region" description="Helical" evidence="1">
    <location>
        <begin position="33"/>
        <end position="56"/>
    </location>
</feature>
<protein>
    <submittedName>
        <fullName evidence="2">Uncharacterized protein</fullName>
    </submittedName>
</protein>
<evidence type="ECO:0000256" key="1">
    <source>
        <dbReference type="SAM" id="Phobius"/>
    </source>
</evidence>
<dbReference type="STRING" id="698738.OLEAN_C02140"/>
<gene>
    <name evidence="2" type="ORF">OLEAN_C02140</name>
</gene>
<organism evidence="2 3">
    <name type="scientific">Oleispira antarctica RB-8</name>
    <dbReference type="NCBI Taxonomy" id="698738"/>
    <lineage>
        <taxon>Bacteria</taxon>
        <taxon>Pseudomonadati</taxon>
        <taxon>Pseudomonadota</taxon>
        <taxon>Gammaproteobacteria</taxon>
        <taxon>Oceanospirillales</taxon>
        <taxon>Oceanospirillaceae</taxon>
        <taxon>Oleispira</taxon>
    </lineage>
</organism>
<dbReference type="Proteomes" id="UP000032749">
    <property type="component" value="Chromosome"/>
</dbReference>
<sequence length="203" mass="22350">MSFILTIVGQLLMLLTSIWMLKNWPPKDENPGWFAAAFCSGLLIFSFAASSLLTYIIDLTPMYWFEQLAFYAAFPLLSFVLLALSFKIDWPKEAWGRILLGVCGIYWVCQQTQNLSYLLVVSAVISSLAIGKLLLSKAAGICSKQANLALSIASLASLIIILHSLASNPVAAELAEKWPIELALGLLLVAINRGLFLKKIRQV</sequence>
<dbReference type="OrthoDB" id="6199484at2"/>
<keyword evidence="1" id="KW-0472">Membrane</keyword>
<dbReference type="AlphaFoldDB" id="R4YJU2"/>
<keyword evidence="3" id="KW-1185">Reference proteome</keyword>
<feature type="transmembrane region" description="Helical" evidence="1">
    <location>
        <begin position="147"/>
        <end position="166"/>
    </location>
</feature>
<evidence type="ECO:0000313" key="2">
    <source>
        <dbReference type="EMBL" id="CCK74390.1"/>
    </source>
</evidence>
<dbReference type="EMBL" id="FO203512">
    <property type="protein sequence ID" value="CCK74390.1"/>
    <property type="molecule type" value="Genomic_DNA"/>
</dbReference>
<feature type="transmembrane region" description="Helical" evidence="1">
    <location>
        <begin position="68"/>
        <end position="86"/>
    </location>
</feature>
<proteinExistence type="predicted"/>
<keyword evidence="1" id="KW-1133">Transmembrane helix</keyword>
<keyword evidence="1" id="KW-0812">Transmembrane</keyword>
<name>R4YJU2_OLEAN</name>
<dbReference type="HOGENOM" id="CLU_1347777_0_0_6"/>